<dbReference type="OrthoDB" id="5421041at2759"/>
<protein>
    <submittedName>
        <fullName evidence="3">Uncharacterized protein</fullName>
    </submittedName>
</protein>
<feature type="coiled-coil region" evidence="1">
    <location>
        <begin position="91"/>
        <end position="216"/>
    </location>
</feature>
<gene>
    <name evidence="3" type="ORF">P171DRAFT_522919</name>
</gene>
<keyword evidence="1" id="KW-0175">Coiled coil</keyword>
<accession>A0A9P4U9H9</accession>
<name>A0A9P4U9H9_9PLEO</name>
<comment type="caution">
    <text evidence="3">The sequence shown here is derived from an EMBL/GenBank/DDBJ whole genome shotgun (WGS) entry which is preliminary data.</text>
</comment>
<proteinExistence type="predicted"/>
<dbReference type="Proteomes" id="UP000799764">
    <property type="component" value="Unassembled WGS sequence"/>
</dbReference>
<feature type="region of interest" description="Disordered" evidence="2">
    <location>
        <begin position="1"/>
        <end position="23"/>
    </location>
</feature>
<dbReference type="AlphaFoldDB" id="A0A9P4U9H9"/>
<evidence type="ECO:0000313" key="3">
    <source>
        <dbReference type="EMBL" id="KAF2442011.1"/>
    </source>
</evidence>
<evidence type="ECO:0000313" key="4">
    <source>
        <dbReference type="Proteomes" id="UP000799764"/>
    </source>
</evidence>
<evidence type="ECO:0000256" key="2">
    <source>
        <dbReference type="SAM" id="MobiDB-lite"/>
    </source>
</evidence>
<evidence type="ECO:0000256" key="1">
    <source>
        <dbReference type="SAM" id="Coils"/>
    </source>
</evidence>
<dbReference type="EMBL" id="MU001504">
    <property type="protein sequence ID" value="KAF2442011.1"/>
    <property type="molecule type" value="Genomic_DNA"/>
</dbReference>
<feature type="compositionally biased region" description="Polar residues" evidence="2">
    <location>
        <begin position="530"/>
        <end position="539"/>
    </location>
</feature>
<organism evidence="3 4">
    <name type="scientific">Karstenula rhodostoma CBS 690.94</name>
    <dbReference type="NCBI Taxonomy" id="1392251"/>
    <lineage>
        <taxon>Eukaryota</taxon>
        <taxon>Fungi</taxon>
        <taxon>Dikarya</taxon>
        <taxon>Ascomycota</taxon>
        <taxon>Pezizomycotina</taxon>
        <taxon>Dothideomycetes</taxon>
        <taxon>Pleosporomycetidae</taxon>
        <taxon>Pleosporales</taxon>
        <taxon>Massarineae</taxon>
        <taxon>Didymosphaeriaceae</taxon>
        <taxon>Karstenula</taxon>
    </lineage>
</organism>
<sequence length="548" mass="62539">MATTSAPRINGVDPDQASMNAGSDSLTELQGLWKAMHTLSKEDGFRTFAKLVERVDLQDADLKHRDGKINALENQLAAREASHSASNKELFDKFEERHRQWTERYGELRNEAEALKVASKEKDKSIATIQENQKQARARVSDLEKACESMIKSVKKKETDLLDLEAKLRTALNKASDLEVRLEKAKDNTVALDKALKKEENEKQKLQVEATEAMQKLQLDFTEAKKTIKEYKRFTVKMEQLDLLTVTSQLESLWASVAALVTNKVGCDLPNHVLENDWVKLNDNKVFGMNIPLPQNNTNIAKQMRVAVVLGALARLVIKFLLQPTYVLDERGGLRQLLRHQATIDPNKEIHTRSILLSMEHDNQEELEQEMIEFITDDLKDTVCIDVLFSNEEDLETFFDALEDILSQFQKQWKRIQHGRQKLEPSFEAHPSTTKYPWYIVGLPVAAESQKRTSSPLTTTDAHEDTIIVPQIVRMRTEGSPEPITHGWVLQKAQIHAAEEEILRIRRSMKTTPFVEETSSRPRNRPRRTMSISGNTTPVQKKGSRFLP</sequence>
<feature type="region of interest" description="Disordered" evidence="2">
    <location>
        <begin position="513"/>
        <end position="548"/>
    </location>
</feature>
<keyword evidence="4" id="KW-1185">Reference proteome</keyword>
<reference evidence="3" key="1">
    <citation type="journal article" date="2020" name="Stud. Mycol.">
        <title>101 Dothideomycetes genomes: a test case for predicting lifestyles and emergence of pathogens.</title>
        <authorList>
            <person name="Haridas S."/>
            <person name="Albert R."/>
            <person name="Binder M."/>
            <person name="Bloem J."/>
            <person name="Labutti K."/>
            <person name="Salamov A."/>
            <person name="Andreopoulos B."/>
            <person name="Baker S."/>
            <person name="Barry K."/>
            <person name="Bills G."/>
            <person name="Bluhm B."/>
            <person name="Cannon C."/>
            <person name="Castanera R."/>
            <person name="Culley D."/>
            <person name="Daum C."/>
            <person name="Ezra D."/>
            <person name="Gonzalez J."/>
            <person name="Henrissat B."/>
            <person name="Kuo A."/>
            <person name="Liang C."/>
            <person name="Lipzen A."/>
            <person name="Lutzoni F."/>
            <person name="Magnuson J."/>
            <person name="Mondo S."/>
            <person name="Nolan M."/>
            <person name="Ohm R."/>
            <person name="Pangilinan J."/>
            <person name="Park H.-J."/>
            <person name="Ramirez L."/>
            <person name="Alfaro M."/>
            <person name="Sun H."/>
            <person name="Tritt A."/>
            <person name="Yoshinaga Y."/>
            <person name="Zwiers L.-H."/>
            <person name="Turgeon B."/>
            <person name="Goodwin S."/>
            <person name="Spatafora J."/>
            <person name="Crous P."/>
            <person name="Grigoriev I."/>
        </authorList>
    </citation>
    <scope>NUCLEOTIDE SEQUENCE</scope>
    <source>
        <strain evidence="3">CBS 690.94</strain>
    </source>
</reference>